<keyword evidence="1" id="KW-1133">Transmembrane helix</keyword>
<sequence length="301" mass="33307">MQILGPSTLIWGVLMAGVAGGTLAVIGAQATPYGPWPGIVIGGLVLLLALRRPIRRWRVSKKSVPHDTQQWLATHIPLYQKLDAEGRARFERDVQFVLDEYSFEGVQSVDVSTELRLGVAAGVACLLHGRPEWELPGTTSFLFYPDRFDDDYYGGDYASYDGMAHEQGPTILTASSVELSWDSPDDGDNVVLHELAHHFDFDNINADGVPSLVAPESAEAWQSLVKQEMRKVRHGTSILRPYAAEAPSEFFAVATEVFFEQPHRMHDHHTDLFEALCAFYQIDPRTGRAPTSSNEDVVVSG</sequence>
<feature type="transmembrane region" description="Helical" evidence="1">
    <location>
        <begin position="33"/>
        <end position="50"/>
    </location>
</feature>
<keyword evidence="1" id="KW-0472">Membrane</keyword>
<reference evidence="2 3" key="1">
    <citation type="submission" date="2017-10" db="EMBL/GenBank/DDBJ databases">
        <title>Draft genome of Longibacter Salinarum.</title>
        <authorList>
            <person name="Goh K.M."/>
            <person name="Shamsir M.S."/>
            <person name="Lim S.W."/>
        </authorList>
    </citation>
    <scope>NUCLEOTIDE SEQUENCE [LARGE SCALE GENOMIC DNA]</scope>
    <source>
        <strain evidence="2 3">KCTC 52045</strain>
    </source>
</reference>
<dbReference type="Gene3D" id="3.40.390.10">
    <property type="entry name" value="Collagenase (Catalytic Domain)"/>
    <property type="match status" value="1"/>
</dbReference>
<dbReference type="EMBL" id="PDEQ01000001">
    <property type="protein sequence ID" value="PEN14973.1"/>
    <property type="molecule type" value="Genomic_DNA"/>
</dbReference>
<dbReference type="AlphaFoldDB" id="A0A2A8D2D1"/>
<keyword evidence="1" id="KW-0812">Transmembrane</keyword>
<dbReference type="GO" id="GO:0004177">
    <property type="term" value="F:aminopeptidase activity"/>
    <property type="evidence" value="ECO:0007669"/>
    <property type="project" value="TreeGrafter"/>
</dbReference>
<dbReference type="GO" id="GO:0005829">
    <property type="term" value="C:cytosol"/>
    <property type="evidence" value="ECO:0007669"/>
    <property type="project" value="TreeGrafter"/>
</dbReference>
<dbReference type="Proteomes" id="UP000220102">
    <property type="component" value="Unassembled WGS sequence"/>
</dbReference>
<name>A0A2A8D2D1_9BACT</name>
<dbReference type="Pfam" id="PF06167">
    <property type="entry name" value="Peptidase_M90"/>
    <property type="match status" value="1"/>
</dbReference>
<evidence type="ECO:0008006" key="4">
    <source>
        <dbReference type="Google" id="ProtNLM"/>
    </source>
</evidence>
<dbReference type="PANTHER" id="PTHR30164">
    <property type="entry name" value="MTFA PEPTIDASE"/>
    <property type="match status" value="1"/>
</dbReference>
<protein>
    <recommendedName>
        <fullName evidence="4">Zinc-dependent peptidase</fullName>
    </recommendedName>
</protein>
<keyword evidence="3" id="KW-1185">Reference proteome</keyword>
<dbReference type="PANTHER" id="PTHR30164:SF2">
    <property type="entry name" value="PROTEIN MTFA"/>
    <property type="match status" value="1"/>
</dbReference>
<evidence type="ECO:0000313" key="3">
    <source>
        <dbReference type="Proteomes" id="UP000220102"/>
    </source>
</evidence>
<comment type="caution">
    <text evidence="2">The sequence shown here is derived from an EMBL/GenBank/DDBJ whole genome shotgun (WGS) entry which is preliminary data.</text>
</comment>
<gene>
    <name evidence="2" type="ORF">CRI94_01380</name>
</gene>
<dbReference type="GO" id="GO:0008237">
    <property type="term" value="F:metallopeptidase activity"/>
    <property type="evidence" value="ECO:0007669"/>
    <property type="project" value="InterPro"/>
</dbReference>
<dbReference type="InterPro" id="IPR024079">
    <property type="entry name" value="MetalloPept_cat_dom_sf"/>
</dbReference>
<accession>A0A2A8D2D1</accession>
<dbReference type="RefSeq" id="WP_098073872.1">
    <property type="nucleotide sequence ID" value="NZ_PDEQ01000001.1"/>
</dbReference>
<dbReference type="Gene3D" id="1.10.472.150">
    <property type="entry name" value="Glucose-regulated metallo-peptidase M90, N-terminal domain"/>
    <property type="match status" value="1"/>
</dbReference>
<dbReference type="InterPro" id="IPR010384">
    <property type="entry name" value="MtfA_fam"/>
</dbReference>
<proteinExistence type="predicted"/>
<evidence type="ECO:0000256" key="1">
    <source>
        <dbReference type="SAM" id="Phobius"/>
    </source>
</evidence>
<dbReference type="InterPro" id="IPR042252">
    <property type="entry name" value="MtfA_N"/>
</dbReference>
<organism evidence="2 3">
    <name type="scientific">Longibacter salinarum</name>
    <dbReference type="NCBI Taxonomy" id="1850348"/>
    <lineage>
        <taxon>Bacteria</taxon>
        <taxon>Pseudomonadati</taxon>
        <taxon>Rhodothermota</taxon>
        <taxon>Rhodothermia</taxon>
        <taxon>Rhodothermales</taxon>
        <taxon>Salisaetaceae</taxon>
        <taxon>Longibacter</taxon>
    </lineage>
</organism>
<feature type="transmembrane region" description="Helical" evidence="1">
    <location>
        <begin position="9"/>
        <end position="27"/>
    </location>
</feature>
<dbReference type="SUPFAM" id="SSF55486">
    <property type="entry name" value="Metalloproteases ('zincins'), catalytic domain"/>
    <property type="match status" value="1"/>
</dbReference>
<dbReference type="CDD" id="cd20169">
    <property type="entry name" value="Peptidase_M90_mtfA"/>
    <property type="match status" value="1"/>
</dbReference>
<evidence type="ECO:0000313" key="2">
    <source>
        <dbReference type="EMBL" id="PEN14973.1"/>
    </source>
</evidence>
<dbReference type="OrthoDB" id="9786424at2"/>